<evidence type="ECO:0000256" key="1">
    <source>
        <dbReference type="ARBA" id="ARBA00023015"/>
    </source>
</evidence>
<evidence type="ECO:0000256" key="4">
    <source>
        <dbReference type="ARBA" id="ARBA00023163"/>
    </source>
</evidence>
<keyword evidence="4" id="KW-0804">Transcription</keyword>
<dbReference type="PANTHER" id="PTHR30154">
    <property type="entry name" value="LEUCINE-RESPONSIVE REGULATORY PROTEIN"/>
    <property type="match status" value="1"/>
</dbReference>
<dbReference type="Proteomes" id="UP000193307">
    <property type="component" value="Unassembled WGS sequence"/>
</dbReference>
<dbReference type="GO" id="GO:0043200">
    <property type="term" value="P:response to amino acid"/>
    <property type="evidence" value="ECO:0007669"/>
    <property type="project" value="TreeGrafter"/>
</dbReference>
<dbReference type="STRING" id="658057.SAMN04488032_11331"/>
<dbReference type="RefSeq" id="WP_085850360.1">
    <property type="nucleotide sequence ID" value="NZ_FNZV01000013.1"/>
</dbReference>
<dbReference type="OrthoDB" id="8085200at2"/>
<dbReference type="Pfam" id="PF01037">
    <property type="entry name" value="AsnC_trans_reg"/>
    <property type="match status" value="1"/>
</dbReference>
<sequence>MSKELDSYDRKILDVLTVDARISLTLLSQKVGLSKTPVAARVKYLEDTGLITGYRAILSTNQLGLSHIAFVEVKLDDTREKALLEFNAAVKIVPEVAECHMIAGGYDYLLKVRTSSIEAYREAMGQRISTLPHVQSTSTFVAMETVVEQTNPRLSSL</sequence>
<dbReference type="Gene3D" id="1.10.10.10">
    <property type="entry name" value="Winged helix-like DNA-binding domain superfamily/Winged helix DNA-binding domain"/>
    <property type="match status" value="1"/>
</dbReference>
<dbReference type="InterPro" id="IPR036388">
    <property type="entry name" value="WH-like_DNA-bd_sf"/>
</dbReference>
<dbReference type="InterPro" id="IPR019888">
    <property type="entry name" value="Tscrpt_reg_AsnC-like"/>
</dbReference>
<dbReference type="AlphaFoldDB" id="A0A1Y5TFY9"/>
<feature type="domain" description="HTH asnC-type" evidence="5">
    <location>
        <begin position="5"/>
        <end position="66"/>
    </location>
</feature>
<keyword evidence="3" id="KW-0010">Activator</keyword>
<dbReference type="Gene3D" id="3.30.70.920">
    <property type="match status" value="1"/>
</dbReference>
<dbReference type="GO" id="GO:0043565">
    <property type="term" value="F:sequence-specific DNA binding"/>
    <property type="evidence" value="ECO:0007669"/>
    <property type="project" value="InterPro"/>
</dbReference>
<dbReference type="InterPro" id="IPR019887">
    <property type="entry name" value="Tscrpt_reg_AsnC/Lrp_C"/>
</dbReference>
<keyword evidence="2" id="KW-0238">DNA-binding</keyword>
<evidence type="ECO:0000256" key="2">
    <source>
        <dbReference type="ARBA" id="ARBA00023125"/>
    </source>
</evidence>
<reference evidence="6 7" key="1">
    <citation type="submission" date="2017-03" db="EMBL/GenBank/DDBJ databases">
        <authorList>
            <person name="Afonso C.L."/>
            <person name="Miller P.J."/>
            <person name="Scott M.A."/>
            <person name="Spackman E."/>
            <person name="Goraichik I."/>
            <person name="Dimitrov K.M."/>
            <person name="Suarez D.L."/>
            <person name="Swayne D.E."/>
        </authorList>
    </citation>
    <scope>NUCLEOTIDE SEQUENCE [LARGE SCALE GENOMIC DNA]</scope>
    <source>
        <strain evidence="6 7">CECT 7971</strain>
    </source>
</reference>
<keyword evidence="7" id="KW-1185">Reference proteome</keyword>
<proteinExistence type="predicted"/>
<dbReference type="SUPFAM" id="SSF54909">
    <property type="entry name" value="Dimeric alpha+beta barrel"/>
    <property type="match status" value="1"/>
</dbReference>
<dbReference type="InterPro" id="IPR000485">
    <property type="entry name" value="AsnC-type_HTH_dom"/>
</dbReference>
<organism evidence="6 7">
    <name type="scientific">Pacificibacter marinus</name>
    <dbReference type="NCBI Taxonomy" id="658057"/>
    <lineage>
        <taxon>Bacteria</taxon>
        <taxon>Pseudomonadati</taxon>
        <taxon>Pseudomonadota</taxon>
        <taxon>Alphaproteobacteria</taxon>
        <taxon>Rhodobacterales</taxon>
        <taxon>Roseobacteraceae</taxon>
        <taxon>Pacificibacter</taxon>
    </lineage>
</organism>
<evidence type="ECO:0000256" key="3">
    <source>
        <dbReference type="ARBA" id="ARBA00023159"/>
    </source>
</evidence>
<dbReference type="PROSITE" id="PS50956">
    <property type="entry name" value="HTH_ASNC_2"/>
    <property type="match status" value="1"/>
</dbReference>
<keyword evidence="1" id="KW-0805">Transcription regulation</keyword>
<name>A0A1Y5TFY9_9RHOB</name>
<dbReference type="InterPro" id="IPR036390">
    <property type="entry name" value="WH_DNA-bd_sf"/>
</dbReference>
<dbReference type="SUPFAM" id="SSF46785">
    <property type="entry name" value="Winged helix' DNA-binding domain"/>
    <property type="match status" value="1"/>
</dbReference>
<evidence type="ECO:0000313" key="7">
    <source>
        <dbReference type="Proteomes" id="UP000193307"/>
    </source>
</evidence>
<dbReference type="Pfam" id="PF13412">
    <property type="entry name" value="HTH_24"/>
    <property type="match status" value="1"/>
</dbReference>
<protein>
    <submittedName>
        <fullName evidence="6">Leucine-responsive regulatory protein</fullName>
    </submittedName>
</protein>
<evidence type="ECO:0000313" key="6">
    <source>
        <dbReference type="EMBL" id="SLN63106.1"/>
    </source>
</evidence>
<accession>A0A1Y5TFY9</accession>
<dbReference type="EMBL" id="FWFW01000013">
    <property type="protein sequence ID" value="SLN63106.1"/>
    <property type="molecule type" value="Genomic_DNA"/>
</dbReference>
<evidence type="ECO:0000259" key="5">
    <source>
        <dbReference type="PROSITE" id="PS50956"/>
    </source>
</evidence>
<gene>
    <name evidence="6" type="primary">lrp_8</name>
    <name evidence="6" type="ORF">PAM7971_03267</name>
</gene>
<dbReference type="GO" id="GO:0005829">
    <property type="term" value="C:cytosol"/>
    <property type="evidence" value="ECO:0007669"/>
    <property type="project" value="TreeGrafter"/>
</dbReference>
<dbReference type="InterPro" id="IPR011008">
    <property type="entry name" value="Dimeric_a/b-barrel"/>
</dbReference>
<dbReference type="SMART" id="SM00344">
    <property type="entry name" value="HTH_ASNC"/>
    <property type="match status" value="1"/>
</dbReference>
<dbReference type="PRINTS" id="PR00033">
    <property type="entry name" value="HTHASNC"/>
</dbReference>
<dbReference type="PANTHER" id="PTHR30154:SF0">
    <property type="entry name" value="LEUCINE-RESPONSIVE REGULATORY PROTEIN"/>
    <property type="match status" value="1"/>
</dbReference>